<evidence type="ECO:0000256" key="7">
    <source>
        <dbReference type="ARBA" id="ARBA00023136"/>
    </source>
</evidence>
<dbReference type="GO" id="GO:0005262">
    <property type="term" value="F:calcium channel activity"/>
    <property type="evidence" value="ECO:0007669"/>
    <property type="project" value="TreeGrafter"/>
</dbReference>
<dbReference type="OMA" id="YPFTFLI"/>
<keyword evidence="5 9" id="KW-0812">Transmembrane</keyword>
<keyword evidence="7 9" id="KW-0472">Membrane</keyword>
<keyword evidence="4" id="KW-0813">Transport</keyword>
<feature type="transmembrane region" description="Helical" evidence="9">
    <location>
        <begin position="245"/>
        <end position="264"/>
    </location>
</feature>
<evidence type="ECO:0000256" key="6">
    <source>
        <dbReference type="ARBA" id="ARBA00022989"/>
    </source>
</evidence>
<keyword evidence="4" id="KW-0109">Calcium transport</keyword>
<feature type="transmembrane region" description="Helical" evidence="9">
    <location>
        <begin position="113"/>
        <end position="131"/>
    </location>
</feature>
<evidence type="ECO:0000256" key="9">
    <source>
        <dbReference type="SAM" id="Phobius"/>
    </source>
</evidence>
<evidence type="ECO:0000259" key="10">
    <source>
        <dbReference type="Pfam" id="PF01699"/>
    </source>
</evidence>
<feature type="transmembrane region" description="Helical" evidence="9">
    <location>
        <begin position="181"/>
        <end position="204"/>
    </location>
</feature>
<protein>
    <recommendedName>
        <fullName evidence="10">Sodium/calcium exchanger membrane region domain-containing protein</fullName>
    </recommendedName>
</protein>
<organism evidence="11 12">
    <name type="scientific">Tigriopus californicus</name>
    <name type="common">Marine copepod</name>
    <dbReference type="NCBI Taxonomy" id="6832"/>
    <lineage>
        <taxon>Eukaryota</taxon>
        <taxon>Metazoa</taxon>
        <taxon>Ecdysozoa</taxon>
        <taxon>Arthropoda</taxon>
        <taxon>Crustacea</taxon>
        <taxon>Multicrustacea</taxon>
        <taxon>Hexanauplia</taxon>
        <taxon>Copepoda</taxon>
        <taxon>Harpacticoida</taxon>
        <taxon>Harpacticidae</taxon>
        <taxon>Tigriopus</taxon>
    </lineage>
</organism>
<dbReference type="PANTHER" id="PTHR10846">
    <property type="entry name" value="SODIUM/POTASSIUM/CALCIUM EXCHANGER"/>
    <property type="match status" value="1"/>
</dbReference>
<gene>
    <name evidence="11" type="ORF">TCAL_06364</name>
</gene>
<feature type="transmembrane region" description="Helical" evidence="9">
    <location>
        <begin position="216"/>
        <end position="239"/>
    </location>
</feature>
<dbReference type="InterPro" id="IPR004837">
    <property type="entry name" value="NaCa_Exmemb"/>
</dbReference>
<dbReference type="InterPro" id="IPR044880">
    <property type="entry name" value="NCX_ion-bd_dom_sf"/>
</dbReference>
<reference evidence="11 12" key="1">
    <citation type="journal article" date="2018" name="Nat. Ecol. Evol.">
        <title>Genomic signatures of mitonuclear coevolution across populations of Tigriopus californicus.</title>
        <authorList>
            <person name="Barreto F.S."/>
            <person name="Watson E.T."/>
            <person name="Lima T.G."/>
            <person name="Willett C.S."/>
            <person name="Edmands S."/>
            <person name="Li W."/>
            <person name="Burton R.S."/>
        </authorList>
    </citation>
    <scope>NUCLEOTIDE SEQUENCE [LARGE SCALE GENOMIC DNA]</scope>
    <source>
        <strain evidence="11 12">San Diego</strain>
    </source>
</reference>
<evidence type="ECO:0000313" key="12">
    <source>
        <dbReference type="Proteomes" id="UP000318571"/>
    </source>
</evidence>
<comment type="subcellular location">
    <subcellularLocation>
        <location evidence="1">Membrane</location>
        <topology evidence="1">Multi-pass membrane protein</topology>
    </subcellularLocation>
</comment>
<feature type="domain" description="Sodium/calcium exchanger membrane region" evidence="10">
    <location>
        <begin position="379"/>
        <end position="468"/>
    </location>
</feature>
<comment type="caution">
    <text evidence="11">The sequence shown here is derived from an EMBL/GenBank/DDBJ whole genome shotgun (WGS) entry which is preliminary data.</text>
</comment>
<keyword evidence="12" id="KW-1185">Reference proteome</keyword>
<evidence type="ECO:0000256" key="5">
    <source>
        <dbReference type="ARBA" id="ARBA00022692"/>
    </source>
</evidence>
<evidence type="ECO:0000256" key="2">
    <source>
        <dbReference type="ARBA" id="ARBA00005364"/>
    </source>
</evidence>
<dbReference type="AlphaFoldDB" id="A0A553PH49"/>
<keyword evidence="4" id="KW-0406">Ion transport</keyword>
<feature type="domain" description="Sodium/calcium exchanger membrane region" evidence="10">
    <location>
        <begin position="118"/>
        <end position="257"/>
    </location>
</feature>
<feature type="transmembrane region" description="Helical" evidence="9">
    <location>
        <begin position="360"/>
        <end position="377"/>
    </location>
</feature>
<dbReference type="GO" id="GO:0006874">
    <property type="term" value="P:intracellular calcium ion homeostasis"/>
    <property type="evidence" value="ECO:0007669"/>
    <property type="project" value="TreeGrafter"/>
</dbReference>
<dbReference type="EMBL" id="VCGU01000004">
    <property type="protein sequence ID" value="TRY77018.1"/>
    <property type="molecule type" value="Genomic_DNA"/>
</dbReference>
<name>A0A553PH49_TIGCA</name>
<evidence type="ECO:0000256" key="1">
    <source>
        <dbReference type="ARBA" id="ARBA00004141"/>
    </source>
</evidence>
<evidence type="ECO:0000313" key="11">
    <source>
        <dbReference type="EMBL" id="TRY77018.1"/>
    </source>
</evidence>
<evidence type="ECO:0000256" key="3">
    <source>
        <dbReference type="ARBA" id="ARBA00022449"/>
    </source>
</evidence>
<dbReference type="GO" id="GO:0005886">
    <property type="term" value="C:plasma membrane"/>
    <property type="evidence" value="ECO:0007669"/>
    <property type="project" value="TreeGrafter"/>
</dbReference>
<proteinExistence type="inferred from homology"/>
<keyword evidence="6 9" id="KW-1133">Transmembrane helix</keyword>
<dbReference type="Gene3D" id="1.20.1420.30">
    <property type="entry name" value="NCX, central ion-binding region"/>
    <property type="match status" value="2"/>
</dbReference>
<keyword evidence="3" id="KW-0050">Antiport</keyword>
<evidence type="ECO:0000256" key="8">
    <source>
        <dbReference type="SAM" id="MobiDB-lite"/>
    </source>
</evidence>
<dbReference type="Pfam" id="PF01699">
    <property type="entry name" value="Na_Ca_ex"/>
    <property type="match status" value="2"/>
</dbReference>
<feature type="transmembrane region" description="Helical" evidence="9">
    <location>
        <begin position="423"/>
        <end position="441"/>
    </location>
</feature>
<accession>A0A553PH49</accession>
<feature type="transmembrane region" description="Helical" evidence="9">
    <location>
        <begin position="32"/>
        <end position="50"/>
    </location>
</feature>
<comment type="similarity">
    <text evidence="2">Belongs to the Ca(2+):cation antiporter (CaCA) (TC 2.A.19) family. SLC24A subfamily.</text>
</comment>
<keyword evidence="4" id="KW-0106">Calcium</keyword>
<dbReference type="PANTHER" id="PTHR10846:SF74">
    <property type="entry name" value="SODIUM_POTASSIUM_CALCIUM EXCHANGER CG1090-RELATED"/>
    <property type="match status" value="1"/>
</dbReference>
<dbReference type="Proteomes" id="UP000318571">
    <property type="component" value="Chromosome 5"/>
</dbReference>
<feature type="transmembrane region" description="Helical" evidence="9">
    <location>
        <begin position="453"/>
        <end position="471"/>
    </location>
</feature>
<dbReference type="GO" id="GO:0008273">
    <property type="term" value="F:calcium, potassium:sodium antiporter activity"/>
    <property type="evidence" value="ECO:0007669"/>
    <property type="project" value="TreeGrafter"/>
</dbReference>
<dbReference type="STRING" id="6832.A0A553PH49"/>
<sequence>MVLASSMIPEGSVRPKFVPLRRRRVVSPIQRGMLLGVVFATWICLSHFYFRPQMEAENEPTWKGSRSLLNVTESDDGDFEADGELKPGHCMPPAIEQFPEPILNKTQRRYGGLIFHIALAIYMFIGLAIVCDDFFVPALEKLAEVLNLPPDVAGATFMAAGSSGPELATALIGVFVAKDDIGVSGVIGSAVFNITLVIAVCALAAEQVLFLNWYSVVRDCTCYLISITVLLFTIANEVISWPEALFFLILYVAYCVGMAFNSHIEVLVRSKLRVPESWNVTKPPPSAANVDGGTGADKQDDLESGYGRMDGKKTNGTKGEEFVELPLSPTNPDTKAPAAHAVEPIENPLEKPMDGNMLKLVKYYLLFPLYFLCKYTIPGHGDMAVSNAIGSNVFDILVCLGLPWFLDTAIVNPGTYVRVRSRGLIYSTFSLFSTVVFLIVASHINGWKLDKKFGIILLVWYFIFMLIASLYELNIFGEFNPPECESNY</sequence>
<evidence type="ECO:0000256" key="4">
    <source>
        <dbReference type="ARBA" id="ARBA00022568"/>
    </source>
</evidence>
<feature type="region of interest" description="Disordered" evidence="8">
    <location>
        <begin position="283"/>
        <end position="317"/>
    </location>
</feature>
<feature type="transmembrane region" description="Helical" evidence="9">
    <location>
        <begin position="389"/>
        <end position="411"/>
    </location>
</feature>
<dbReference type="InterPro" id="IPR004481">
    <property type="entry name" value="K/Na/Ca-exchanger"/>
</dbReference>